<dbReference type="Pfam" id="PF01381">
    <property type="entry name" value="HTH_3"/>
    <property type="match status" value="1"/>
</dbReference>
<evidence type="ECO:0000313" key="3">
    <source>
        <dbReference type="Proteomes" id="UP000317430"/>
    </source>
</evidence>
<reference evidence="2 3" key="1">
    <citation type="submission" date="2019-08" db="EMBL/GenBank/DDBJ databases">
        <authorList>
            <person name="Lei W."/>
        </authorList>
    </citation>
    <scope>NUCLEOTIDE SEQUENCE [LARGE SCALE GENOMIC DNA]</scope>
    <source>
        <strain evidence="2 3">CCUG 66496</strain>
    </source>
</reference>
<sequence length="98" mass="11577">MMELRIRELWQELGISLAQMSRMTGISKRTLENYVYSGVMPPLQNIERIAATYEVNPAWLVGWTCHRSLAQSEQIEDEQVRLPPYWNNDHEGRLICWK</sequence>
<proteinExistence type="predicted"/>
<dbReference type="OrthoDB" id="1859224at2"/>
<dbReference type="InterPro" id="IPR010982">
    <property type="entry name" value="Lambda_DNA-bd_dom_sf"/>
</dbReference>
<dbReference type="CDD" id="cd00093">
    <property type="entry name" value="HTH_XRE"/>
    <property type="match status" value="1"/>
</dbReference>
<dbReference type="SMART" id="SM00530">
    <property type="entry name" value="HTH_XRE"/>
    <property type="match status" value="1"/>
</dbReference>
<dbReference type="InterPro" id="IPR001387">
    <property type="entry name" value="Cro/C1-type_HTH"/>
</dbReference>
<dbReference type="SUPFAM" id="SSF47413">
    <property type="entry name" value="lambda repressor-like DNA-binding domains"/>
    <property type="match status" value="1"/>
</dbReference>
<gene>
    <name evidence="2" type="ORF">FRX57_02870</name>
</gene>
<organism evidence="2 3">
    <name type="scientific">Streptococcus cuniculipharyngis</name>
    <dbReference type="NCBI Taxonomy" id="1562651"/>
    <lineage>
        <taxon>Bacteria</taxon>
        <taxon>Bacillati</taxon>
        <taxon>Bacillota</taxon>
        <taxon>Bacilli</taxon>
        <taxon>Lactobacillales</taxon>
        <taxon>Streptococcaceae</taxon>
        <taxon>Streptococcus</taxon>
    </lineage>
</organism>
<dbReference type="AlphaFoldDB" id="A0A5C5SGB9"/>
<protein>
    <submittedName>
        <fullName evidence="2">Helix-turn-helix transcriptional regulator</fullName>
    </submittedName>
</protein>
<comment type="caution">
    <text evidence="2">The sequence shown here is derived from an EMBL/GenBank/DDBJ whole genome shotgun (WGS) entry which is preliminary data.</text>
</comment>
<keyword evidence="3" id="KW-1185">Reference proteome</keyword>
<feature type="domain" description="HTH cro/C1-type" evidence="1">
    <location>
        <begin position="6"/>
        <end position="60"/>
    </location>
</feature>
<dbReference type="PROSITE" id="PS50943">
    <property type="entry name" value="HTH_CROC1"/>
    <property type="match status" value="1"/>
</dbReference>
<evidence type="ECO:0000259" key="1">
    <source>
        <dbReference type="PROSITE" id="PS50943"/>
    </source>
</evidence>
<dbReference type="RefSeq" id="WP_146566446.1">
    <property type="nucleotide sequence ID" value="NZ_VOHL01000001.1"/>
</dbReference>
<evidence type="ECO:0000313" key="2">
    <source>
        <dbReference type="EMBL" id="TWS99158.1"/>
    </source>
</evidence>
<dbReference type="EMBL" id="VOHL01000001">
    <property type="protein sequence ID" value="TWS99158.1"/>
    <property type="molecule type" value="Genomic_DNA"/>
</dbReference>
<accession>A0A5C5SGB9</accession>
<dbReference type="Proteomes" id="UP000317430">
    <property type="component" value="Unassembled WGS sequence"/>
</dbReference>
<dbReference type="GO" id="GO:0003677">
    <property type="term" value="F:DNA binding"/>
    <property type="evidence" value="ECO:0007669"/>
    <property type="project" value="InterPro"/>
</dbReference>
<name>A0A5C5SGB9_9STRE</name>
<dbReference type="Gene3D" id="1.10.260.40">
    <property type="entry name" value="lambda repressor-like DNA-binding domains"/>
    <property type="match status" value="1"/>
</dbReference>